<evidence type="ECO:0000256" key="2">
    <source>
        <dbReference type="SAM" id="Phobius"/>
    </source>
</evidence>
<dbReference type="Gene3D" id="3.30.700.10">
    <property type="entry name" value="Glycoprotein, Type 4 Pilin"/>
    <property type="match status" value="1"/>
</dbReference>
<dbReference type="PRINTS" id="PR00813">
    <property type="entry name" value="BCTERIALGSPG"/>
</dbReference>
<dbReference type="RefSeq" id="WP_059744097.1">
    <property type="nucleotide sequence ID" value="NZ_JBOZOX010000008.1"/>
</dbReference>
<dbReference type="InterPro" id="IPR045584">
    <property type="entry name" value="Pilin-like"/>
</dbReference>
<reference evidence="3 4" key="1">
    <citation type="submission" date="2016-01" db="EMBL/GenBank/DDBJ databases">
        <title>Draft genome of the antarctic isolate Shewanella frigidimarina Ag06-30.</title>
        <authorList>
            <person name="Parmeciano Di Noto G."/>
            <person name="Vazquez S."/>
            <person name="Mac Cormack W."/>
            <person name="Iriarte A."/>
            <person name="Quiroga C."/>
        </authorList>
    </citation>
    <scope>NUCLEOTIDE SEQUENCE [LARGE SCALE GENOMIC DNA]</scope>
    <source>
        <strain evidence="3 4">Ag06-30</strain>
    </source>
</reference>
<dbReference type="GO" id="GO:0015628">
    <property type="term" value="P:protein secretion by the type II secretion system"/>
    <property type="evidence" value="ECO:0007669"/>
    <property type="project" value="InterPro"/>
</dbReference>
<dbReference type="GO" id="GO:0015627">
    <property type="term" value="C:type II protein secretion system complex"/>
    <property type="evidence" value="ECO:0007669"/>
    <property type="project" value="InterPro"/>
</dbReference>
<dbReference type="PROSITE" id="PS00409">
    <property type="entry name" value="PROKAR_NTER_METHYL"/>
    <property type="match status" value="1"/>
</dbReference>
<dbReference type="SUPFAM" id="SSF54523">
    <property type="entry name" value="Pili subunits"/>
    <property type="match status" value="1"/>
</dbReference>
<dbReference type="EMBL" id="LRDC01000001">
    <property type="protein sequence ID" value="KVX03467.1"/>
    <property type="molecule type" value="Genomic_DNA"/>
</dbReference>
<organism evidence="3">
    <name type="scientific">Shewanella frigidimarina</name>
    <dbReference type="NCBI Taxonomy" id="56812"/>
    <lineage>
        <taxon>Bacteria</taxon>
        <taxon>Pseudomonadati</taxon>
        <taxon>Pseudomonadota</taxon>
        <taxon>Gammaproteobacteria</taxon>
        <taxon>Alteromonadales</taxon>
        <taxon>Shewanellaceae</taxon>
        <taxon>Shewanella</taxon>
    </lineage>
</organism>
<dbReference type="Pfam" id="PF16732">
    <property type="entry name" value="ComP_DUS"/>
    <property type="match status" value="1"/>
</dbReference>
<comment type="caution">
    <text evidence="3">The sequence shown here is derived from an EMBL/GenBank/DDBJ whole genome shotgun (WGS) entry which is preliminary data.</text>
</comment>
<name>A0A106C3B1_SHEFR</name>
<dbReference type="NCBIfam" id="TIGR02532">
    <property type="entry name" value="IV_pilin_GFxxxE"/>
    <property type="match status" value="1"/>
</dbReference>
<dbReference type="InterPro" id="IPR031982">
    <property type="entry name" value="PilE-like"/>
</dbReference>
<proteinExistence type="predicted"/>
<accession>A0A106C3B1</accession>
<keyword evidence="2" id="KW-1133">Transmembrane helix</keyword>
<dbReference type="InterPro" id="IPR012902">
    <property type="entry name" value="N_methyl_site"/>
</dbReference>
<evidence type="ECO:0000256" key="1">
    <source>
        <dbReference type="ARBA" id="ARBA00022481"/>
    </source>
</evidence>
<dbReference type="GO" id="GO:0043683">
    <property type="term" value="P:type IV pilus assembly"/>
    <property type="evidence" value="ECO:0007669"/>
    <property type="project" value="InterPro"/>
</dbReference>
<keyword evidence="2" id="KW-0812">Transmembrane</keyword>
<sequence length="138" mass="15031">MKVTITKAYSGFTLIEVMITVVIVGILASIAYPSYTKFVAKGARADALAGLMNVANRQEQYYLDHKTFTKNMKKLGVSVDGDGNFVVENGFYKIDATLANDNKYTIVAEATGVQATRDTECASIKITSDGEKTPVDCW</sequence>
<evidence type="ECO:0000313" key="4">
    <source>
        <dbReference type="Proteomes" id="UP000055702"/>
    </source>
</evidence>
<dbReference type="InterPro" id="IPR000983">
    <property type="entry name" value="Bac_GSPG_pilin"/>
</dbReference>
<feature type="transmembrane region" description="Helical" evidence="2">
    <location>
        <begin position="12"/>
        <end position="32"/>
    </location>
</feature>
<dbReference type="Pfam" id="PF07963">
    <property type="entry name" value="N_methyl"/>
    <property type="match status" value="1"/>
</dbReference>
<keyword evidence="1" id="KW-0488">Methylation</keyword>
<dbReference type="Proteomes" id="UP000055702">
    <property type="component" value="Unassembled WGS sequence"/>
</dbReference>
<gene>
    <name evidence="3" type="ORF">AWJ07_02605</name>
</gene>
<keyword evidence="2" id="KW-0472">Membrane</keyword>
<evidence type="ECO:0000313" key="3">
    <source>
        <dbReference type="EMBL" id="KVX03467.1"/>
    </source>
</evidence>
<dbReference type="AlphaFoldDB" id="A0A106C3B1"/>
<protein>
    <submittedName>
        <fullName evidence="3">Methylation</fullName>
    </submittedName>
</protein>